<proteinExistence type="predicted"/>
<gene>
    <name evidence="2" type="ORF">R3W88_034131</name>
</gene>
<evidence type="ECO:0000313" key="2">
    <source>
        <dbReference type="EMBL" id="KAK4706308.1"/>
    </source>
</evidence>
<evidence type="ECO:0000259" key="1">
    <source>
        <dbReference type="Pfam" id="PF14111"/>
    </source>
</evidence>
<protein>
    <recommendedName>
        <fullName evidence="1">DUF4283 domain-containing protein</fullName>
    </recommendedName>
</protein>
<comment type="caution">
    <text evidence="2">The sequence shown here is derived from an EMBL/GenBank/DDBJ whole genome shotgun (WGS) entry which is preliminary data.</text>
</comment>
<evidence type="ECO:0000313" key="3">
    <source>
        <dbReference type="Proteomes" id="UP001311915"/>
    </source>
</evidence>
<dbReference type="AlphaFoldDB" id="A0AAV9JZD4"/>
<dbReference type="EMBL" id="JAWPEI010000105">
    <property type="protein sequence ID" value="KAK4706308.1"/>
    <property type="molecule type" value="Genomic_DNA"/>
</dbReference>
<name>A0AAV9JZD4_9SOLN</name>
<sequence length="72" mass="8263">MNYAATLQATTLKKLPIPQKPISYLHGEPRMIVNEDLQFAVIGKFSYGWPNLQELRKLLPNQYELKNDCTIG</sequence>
<keyword evidence="3" id="KW-1185">Reference proteome</keyword>
<feature type="domain" description="DUF4283" evidence="1">
    <location>
        <begin position="34"/>
        <end position="71"/>
    </location>
</feature>
<dbReference type="InterPro" id="IPR025558">
    <property type="entry name" value="DUF4283"/>
</dbReference>
<dbReference type="Pfam" id="PF14111">
    <property type="entry name" value="DUF4283"/>
    <property type="match status" value="1"/>
</dbReference>
<accession>A0AAV9JZD4</accession>
<organism evidence="2 3">
    <name type="scientific">Solanum pinnatisectum</name>
    <name type="common">tansyleaf nightshade</name>
    <dbReference type="NCBI Taxonomy" id="50273"/>
    <lineage>
        <taxon>Eukaryota</taxon>
        <taxon>Viridiplantae</taxon>
        <taxon>Streptophyta</taxon>
        <taxon>Embryophyta</taxon>
        <taxon>Tracheophyta</taxon>
        <taxon>Spermatophyta</taxon>
        <taxon>Magnoliopsida</taxon>
        <taxon>eudicotyledons</taxon>
        <taxon>Gunneridae</taxon>
        <taxon>Pentapetalae</taxon>
        <taxon>asterids</taxon>
        <taxon>lamiids</taxon>
        <taxon>Solanales</taxon>
        <taxon>Solanaceae</taxon>
        <taxon>Solanoideae</taxon>
        <taxon>Solaneae</taxon>
        <taxon>Solanum</taxon>
    </lineage>
</organism>
<reference evidence="2 3" key="1">
    <citation type="submission" date="2023-10" db="EMBL/GenBank/DDBJ databases">
        <title>Genome-Wide Identification Analysis in wild type Solanum Pinnatisectum Reveals Some Genes Defensing Phytophthora Infestans.</title>
        <authorList>
            <person name="Sun C."/>
        </authorList>
    </citation>
    <scope>NUCLEOTIDE SEQUENCE [LARGE SCALE GENOMIC DNA]</scope>
    <source>
        <strain evidence="2">LQN</strain>
        <tissue evidence="2">Leaf</tissue>
    </source>
</reference>
<dbReference type="Proteomes" id="UP001311915">
    <property type="component" value="Unassembled WGS sequence"/>
</dbReference>